<evidence type="ECO:0000313" key="1">
    <source>
        <dbReference type="EMBL" id="KAJ9080926.1"/>
    </source>
</evidence>
<dbReference type="EMBL" id="QTSX02001510">
    <property type="protein sequence ID" value="KAJ9080926.1"/>
    <property type="molecule type" value="Genomic_DNA"/>
</dbReference>
<comment type="caution">
    <text evidence="1">The sequence shown here is derived from an EMBL/GenBank/DDBJ whole genome shotgun (WGS) entry which is preliminary data.</text>
</comment>
<dbReference type="Proteomes" id="UP001165960">
    <property type="component" value="Unassembled WGS sequence"/>
</dbReference>
<reference evidence="1" key="1">
    <citation type="submission" date="2022-04" db="EMBL/GenBank/DDBJ databases">
        <title>Genome of the entomopathogenic fungus Entomophthora muscae.</title>
        <authorList>
            <person name="Elya C."/>
            <person name="Lovett B.R."/>
            <person name="Lee E."/>
            <person name="Macias A.M."/>
            <person name="Hajek A.E."/>
            <person name="De Bivort B.L."/>
            <person name="Kasson M.T."/>
            <person name="De Fine Licht H.H."/>
            <person name="Stajich J.E."/>
        </authorList>
    </citation>
    <scope>NUCLEOTIDE SEQUENCE</scope>
    <source>
        <strain evidence="1">Berkeley</strain>
    </source>
</reference>
<organism evidence="1 2">
    <name type="scientific">Entomophthora muscae</name>
    <dbReference type="NCBI Taxonomy" id="34485"/>
    <lineage>
        <taxon>Eukaryota</taxon>
        <taxon>Fungi</taxon>
        <taxon>Fungi incertae sedis</taxon>
        <taxon>Zoopagomycota</taxon>
        <taxon>Entomophthoromycotina</taxon>
        <taxon>Entomophthoromycetes</taxon>
        <taxon>Entomophthorales</taxon>
        <taxon>Entomophthoraceae</taxon>
        <taxon>Entomophthora</taxon>
    </lineage>
</organism>
<protein>
    <submittedName>
        <fullName evidence="1">Uncharacterized protein</fullName>
    </submittedName>
</protein>
<accession>A0ACC2U2L5</accession>
<evidence type="ECO:0000313" key="2">
    <source>
        <dbReference type="Proteomes" id="UP001165960"/>
    </source>
</evidence>
<sequence length="230" mass="25896">MNLWFNQVIPYLILVIFHLQSTSCCPAPHTHQFQETADQLPDLYCPPGAPYGPVHFTEYPPNPAYLEFTLETRETKTVYREGHKITIPPLLFCNKYNHLPVYLAPRTLPLTLRPKCPQESVAANESTSTQIFGVMYITLTSLIDFMVPSSRPWALLGKLLSYIVKLIPILWWALPAGPAGCPPASSQKPPTGWIPERLLVLGLGLLQLSLGLLLLKLRLLHLRIRLLHCA</sequence>
<proteinExistence type="predicted"/>
<keyword evidence="2" id="KW-1185">Reference proteome</keyword>
<gene>
    <name evidence="1" type="ORF">DSO57_1019736</name>
</gene>
<name>A0ACC2U2L5_9FUNG</name>